<keyword evidence="4 12" id="KW-0663">Pyridoxal phosphate</keyword>
<comment type="caution">
    <text evidence="17">The sequence shown here is derived from an EMBL/GenBank/DDBJ whole genome shotgun (WGS) entry which is preliminary data.</text>
</comment>
<evidence type="ECO:0000256" key="10">
    <source>
        <dbReference type="ARBA" id="ARBA00066427"/>
    </source>
</evidence>
<gene>
    <name evidence="12 17" type="primary">lysA</name>
    <name evidence="17" type="ORF">GCM10009007_18030</name>
</gene>
<evidence type="ECO:0000256" key="8">
    <source>
        <dbReference type="ARBA" id="ARBA00060643"/>
    </source>
</evidence>
<reference evidence="17" key="2">
    <citation type="submission" date="2020-09" db="EMBL/GenBank/DDBJ databases">
        <authorList>
            <person name="Sun Q."/>
            <person name="Kim S."/>
        </authorList>
    </citation>
    <scope>NUCLEOTIDE SEQUENCE</scope>
    <source>
        <strain evidence="17">KCTC 32501</strain>
    </source>
</reference>
<feature type="binding site" evidence="12">
    <location>
        <position position="244"/>
    </location>
    <ligand>
        <name>pyridoxal 5'-phosphate</name>
        <dbReference type="ChEBI" id="CHEBI:597326"/>
    </ligand>
</feature>
<feature type="binding site" evidence="12">
    <location>
        <position position="377"/>
    </location>
    <ligand>
        <name>pyridoxal 5'-phosphate</name>
        <dbReference type="ChEBI" id="CHEBI:597326"/>
    </ligand>
</feature>
<accession>A0A8J3G0X1</accession>
<evidence type="ECO:0000256" key="14">
    <source>
        <dbReference type="RuleBase" id="RU003738"/>
    </source>
</evidence>
<feature type="binding site" evidence="12">
    <location>
        <position position="319"/>
    </location>
    <ligand>
        <name>substrate</name>
    </ligand>
</feature>
<evidence type="ECO:0000256" key="7">
    <source>
        <dbReference type="ARBA" id="ARBA00050464"/>
    </source>
</evidence>
<feature type="domain" description="Orn/DAP/Arg decarboxylase 2 C-terminal" evidence="15">
    <location>
        <begin position="35"/>
        <end position="375"/>
    </location>
</feature>
<proteinExistence type="inferred from homology"/>
<feature type="binding site" evidence="12">
    <location>
        <position position="283"/>
    </location>
    <ligand>
        <name>substrate</name>
    </ligand>
</feature>
<dbReference type="InterPro" id="IPR002986">
    <property type="entry name" value="DAP_deCOOHase_LysA"/>
</dbReference>
<dbReference type="PRINTS" id="PR01179">
    <property type="entry name" value="ODADCRBXLASE"/>
</dbReference>
<dbReference type="Gene3D" id="2.40.37.10">
    <property type="entry name" value="Lyase, Ornithine Decarboxylase, Chain A, domain 1"/>
    <property type="match status" value="1"/>
</dbReference>
<dbReference type="SUPFAM" id="SSF51419">
    <property type="entry name" value="PLP-binding barrel"/>
    <property type="match status" value="1"/>
</dbReference>
<keyword evidence="3 12" id="KW-0210">Decarboxylase</keyword>
<dbReference type="EC" id="4.1.1.20" evidence="10 12"/>
<dbReference type="SUPFAM" id="SSF50621">
    <property type="entry name" value="Alanine racemase C-terminal domain-like"/>
    <property type="match status" value="1"/>
</dbReference>
<evidence type="ECO:0000256" key="2">
    <source>
        <dbReference type="ARBA" id="ARBA00022605"/>
    </source>
</evidence>
<feature type="modified residue" description="N6-(pyridoxal phosphate)lysine" evidence="12 13">
    <location>
        <position position="65"/>
    </location>
</feature>
<dbReference type="FunFam" id="3.20.20.10:FF:000003">
    <property type="entry name" value="Diaminopimelate decarboxylase"/>
    <property type="match status" value="1"/>
</dbReference>
<dbReference type="RefSeq" id="WP_189493635.1">
    <property type="nucleotide sequence ID" value="NZ_BMZG01000010.1"/>
</dbReference>
<comment type="catalytic activity">
    <reaction evidence="7 12 14">
        <text>meso-2,6-diaminopimelate + H(+) = L-lysine + CO2</text>
        <dbReference type="Rhea" id="RHEA:15101"/>
        <dbReference type="ChEBI" id="CHEBI:15378"/>
        <dbReference type="ChEBI" id="CHEBI:16526"/>
        <dbReference type="ChEBI" id="CHEBI:32551"/>
        <dbReference type="ChEBI" id="CHEBI:57791"/>
        <dbReference type="EC" id="4.1.1.20"/>
    </reaction>
</comment>
<feature type="binding site" evidence="12">
    <location>
        <position position="350"/>
    </location>
    <ligand>
        <name>substrate</name>
    </ligand>
</feature>
<dbReference type="EMBL" id="BMZG01000010">
    <property type="protein sequence ID" value="GHA77523.1"/>
    <property type="molecule type" value="Genomic_DNA"/>
</dbReference>
<keyword evidence="18" id="KW-1185">Reference proteome</keyword>
<dbReference type="InterPro" id="IPR000183">
    <property type="entry name" value="Orn/DAP/Arg_de-COase"/>
</dbReference>
<evidence type="ECO:0000256" key="13">
    <source>
        <dbReference type="PIRSR" id="PIRSR600183-50"/>
    </source>
</evidence>
<dbReference type="Pfam" id="PF02784">
    <property type="entry name" value="Orn_Arg_deC_N"/>
    <property type="match status" value="1"/>
</dbReference>
<evidence type="ECO:0000256" key="5">
    <source>
        <dbReference type="ARBA" id="ARBA00023154"/>
    </source>
</evidence>
<dbReference type="GO" id="GO:0030170">
    <property type="term" value="F:pyridoxal phosphate binding"/>
    <property type="evidence" value="ECO:0007669"/>
    <property type="project" value="UniProtKB-UniRule"/>
</dbReference>
<dbReference type="PRINTS" id="PR01181">
    <property type="entry name" value="DAPDCRBXLASE"/>
</dbReference>
<evidence type="ECO:0000256" key="12">
    <source>
        <dbReference type="HAMAP-Rule" id="MF_02120"/>
    </source>
</evidence>
<feature type="binding site" evidence="12">
    <location>
        <position position="377"/>
    </location>
    <ligand>
        <name>substrate</name>
    </ligand>
</feature>
<dbReference type="HAMAP" id="MF_02120">
    <property type="entry name" value="LysA"/>
    <property type="match status" value="1"/>
</dbReference>
<name>A0A8J3G0X1_9BURK</name>
<dbReference type="GO" id="GO:0009089">
    <property type="term" value="P:lysine biosynthetic process via diaminopimelate"/>
    <property type="evidence" value="ECO:0007669"/>
    <property type="project" value="UniProtKB-UniRule"/>
</dbReference>
<dbReference type="PANTHER" id="PTHR43727">
    <property type="entry name" value="DIAMINOPIMELATE DECARBOXYLASE"/>
    <property type="match status" value="1"/>
</dbReference>
<keyword evidence="6 12" id="KW-0456">Lyase</keyword>
<dbReference type="InterPro" id="IPR022643">
    <property type="entry name" value="De-COase2_C"/>
</dbReference>
<dbReference type="InterPro" id="IPR029066">
    <property type="entry name" value="PLP-binding_barrel"/>
</dbReference>
<dbReference type="UniPathway" id="UPA00034">
    <property type="reaction ID" value="UER00027"/>
</dbReference>
<feature type="binding site" evidence="12">
    <location>
        <begin position="280"/>
        <end position="283"/>
    </location>
    <ligand>
        <name>pyridoxal 5'-phosphate</name>
        <dbReference type="ChEBI" id="CHEBI:597326"/>
    </ligand>
</feature>
<dbReference type="CDD" id="cd06828">
    <property type="entry name" value="PLPDE_III_DapDC"/>
    <property type="match status" value="1"/>
</dbReference>
<feature type="domain" description="Orn/DAP/Arg decarboxylase 2 N-terminal" evidence="16">
    <location>
        <begin position="42"/>
        <end position="287"/>
    </location>
</feature>
<evidence type="ECO:0000313" key="18">
    <source>
        <dbReference type="Proteomes" id="UP000614287"/>
    </source>
</evidence>
<dbReference type="InterPro" id="IPR022644">
    <property type="entry name" value="De-COase2_N"/>
</dbReference>
<evidence type="ECO:0000256" key="11">
    <source>
        <dbReference type="ARBA" id="ARBA00074972"/>
    </source>
</evidence>
<dbReference type="Gene3D" id="3.20.20.10">
    <property type="entry name" value="Alanine racemase"/>
    <property type="match status" value="1"/>
</dbReference>
<evidence type="ECO:0000256" key="9">
    <source>
        <dbReference type="ARBA" id="ARBA00060983"/>
    </source>
</evidence>
<evidence type="ECO:0000313" key="17">
    <source>
        <dbReference type="EMBL" id="GHA77523.1"/>
    </source>
</evidence>
<dbReference type="PANTHER" id="PTHR43727:SF2">
    <property type="entry name" value="GROUP IV DECARBOXYLASE"/>
    <property type="match status" value="1"/>
</dbReference>
<evidence type="ECO:0000259" key="16">
    <source>
        <dbReference type="Pfam" id="PF02784"/>
    </source>
</evidence>
<dbReference type="AlphaFoldDB" id="A0A8J3G0X1"/>
<dbReference type="Proteomes" id="UP000614287">
    <property type="component" value="Unassembled WGS sequence"/>
</dbReference>
<evidence type="ECO:0000256" key="6">
    <source>
        <dbReference type="ARBA" id="ARBA00023239"/>
    </source>
</evidence>
<comment type="function">
    <text evidence="12">Specifically catalyzes the decarboxylation of meso-diaminopimelate (meso-DAP) to L-lysine.</text>
</comment>
<reference evidence="17" key="1">
    <citation type="journal article" date="2014" name="Int. J. Syst. Evol. Microbiol.">
        <title>Complete genome sequence of Corynebacterium casei LMG S-19264T (=DSM 44701T), isolated from a smear-ripened cheese.</title>
        <authorList>
            <consortium name="US DOE Joint Genome Institute (JGI-PGF)"/>
            <person name="Walter F."/>
            <person name="Albersmeier A."/>
            <person name="Kalinowski J."/>
            <person name="Ruckert C."/>
        </authorList>
    </citation>
    <scope>NUCLEOTIDE SEQUENCE</scope>
    <source>
        <strain evidence="17">KCTC 32501</strain>
    </source>
</reference>
<dbReference type="Pfam" id="PF00278">
    <property type="entry name" value="Orn_DAP_Arg_deC"/>
    <property type="match status" value="1"/>
</dbReference>
<dbReference type="GO" id="GO:0008836">
    <property type="term" value="F:diaminopimelate decarboxylase activity"/>
    <property type="evidence" value="ECO:0007669"/>
    <property type="project" value="UniProtKB-UniRule"/>
</dbReference>
<evidence type="ECO:0000256" key="3">
    <source>
        <dbReference type="ARBA" id="ARBA00022793"/>
    </source>
</evidence>
<evidence type="ECO:0000256" key="1">
    <source>
        <dbReference type="ARBA" id="ARBA00001933"/>
    </source>
</evidence>
<dbReference type="InterPro" id="IPR009006">
    <property type="entry name" value="Ala_racemase/Decarboxylase_C"/>
</dbReference>
<keyword evidence="2 12" id="KW-0028">Amino-acid biosynthesis</keyword>
<evidence type="ECO:0000259" key="15">
    <source>
        <dbReference type="Pfam" id="PF00278"/>
    </source>
</evidence>
<evidence type="ECO:0000256" key="4">
    <source>
        <dbReference type="ARBA" id="ARBA00022898"/>
    </source>
</evidence>
<feature type="active site" description="Proton donor" evidence="13">
    <location>
        <position position="349"/>
    </location>
</feature>
<comment type="cofactor">
    <cofactor evidence="1 12 13 14">
        <name>pyridoxal 5'-phosphate</name>
        <dbReference type="ChEBI" id="CHEBI:597326"/>
    </cofactor>
</comment>
<protein>
    <recommendedName>
        <fullName evidence="11 12">Diaminopimelate decarboxylase</fullName>
        <shortName evidence="12">DAP decarboxylase</shortName>
        <shortName evidence="12">DAPDC</shortName>
        <ecNumber evidence="10 12">4.1.1.20</ecNumber>
    </recommendedName>
</protein>
<organism evidence="17 18">
    <name type="scientific">Formosimonas limnophila</name>
    <dbReference type="NCBI Taxonomy" id="1384487"/>
    <lineage>
        <taxon>Bacteria</taxon>
        <taxon>Pseudomonadati</taxon>
        <taxon>Pseudomonadota</taxon>
        <taxon>Betaproteobacteria</taxon>
        <taxon>Burkholderiales</taxon>
        <taxon>Burkholderiaceae</taxon>
        <taxon>Formosimonas</taxon>
    </lineage>
</organism>
<keyword evidence="5 12" id="KW-0457">Lysine biosynthesis</keyword>
<comment type="subunit">
    <text evidence="12">Homodimer.</text>
</comment>
<dbReference type="NCBIfam" id="TIGR01048">
    <property type="entry name" value="lysA"/>
    <property type="match status" value="1"/>
</dbReference>
<comment type="pathway">
    <text evidence="8 12 14">Amino-acid biosynthesis; L-lysine biosynthesis via DAP pathway; L-lysine from DL-2,6-diaminopimelate: step 1/1.</text>
</comment>
<feature type="binding site" evidence="12">
    <location>
        <position position="323"/>
    </location>
    <ligand>
        <name>substrate</name>
    </ligand>
</feature>
<comment type="similarity">
    <text evidence="9 12">Belongs to the Orn/Lys/Arg decarboxylase class-II family. LysA subfamily.</text>
</comment>
<dbReference type="FunFam" id="2.40.37.10:FF:000003">
    <property type="entry name" value="Diaminopimelate decarboxylase"/>
    <property type="match status" value="1"/>
</dbReference>
<sequence>MTTYPIPTLSEKNNELHLENVSLNHLVKEYGTPLYVYSKAALQQAWDAWQHPNADRNIHICYAVKANSNLAILQFFAQRGAYFDTVSKGEIARVIKAGASADRIVFSGVGKTVEEITYALEQGIHCFNVESLPELDRIHDIATHLGKRAPISLRINPDVDAQTHPYISTGLKENKFGIDHNLAESAYMHAASLSGLKIAGIDYHIGSQLTNLSPYLDAQNRLFNLVKKLAARGIELEHIDLGGGLGVRYKDETPPAASELIAQSLQGLRDVGFKHTLMFEPGRSLVANAGLLLTNVEYLKPTEAKNFAIVDAGMNDLIRPALYQSWMQVVNTTVRNEPAINYDIVGPVCESSDWFAHDRELAIAAGDTLAILSAGAYSMTMASNYNTRQRPAEVLVDNQETHLIRQRDTLNSLWGNEQLL</sequence>